<dbReference type="GO" id="GO:0004497">
    <property type="term" value="F:monooxygenase activity"/>
    <property type="evidence" value="ECO:0007669"/>
    <property type="project" value="InterPro"/>
</dbReference>
<keyword evidence="3" id="KW-0274">FAD</keyword>
<evidence type="ECO:0000259" key="5">
    <source>
        <dbReference type="Pfam" id="PF01494"/>
    </source>
</evidence>
<dbReference type="PANTHER" id="PTHR47356:SF2">
    <property type="entry name" value="FAD-BINDING DOMAIN-CONTAINING PROTEIN-RELATED"/>
    <property type="match status" value="1"/>
</dbReference>
<proteinExistence type="inferred from homology"/>
<keyword evidence="4" id="KW-0560">Oxidoreductase</keyword>
<keyword evidence="7" id="KW-1185">Reference proteome</keyword>
<feature type="domain" description="FAD-binding" evidence="5">
    <location>
        <begin position="14"/>
        <end position="179"/>
    </location>
</feature>
<accession>A0A9P6G3Q3</accession>
<sequence length="464" mass="51940">MTTQPEPRKPSRNKVVIVGAGIGGLTLGGLLERAGIDYVILERSQKASPLGSAISVGSNVLQVFQQLGIADKIKANSKTMEETNHYNEKGELLCRRSFRWRAARYGEAGYFLARPVLHELLASLIPTEKLKMGTKVVSIIQDKDGVTVNCDNGSTYRGDILVGADGARSSVRRSLFEQLDREGLLPESDKGELEFTNTCIVGTTNPMDPEKYPFHKKNDTHYVVVMDDKIPFTVGLAKYDDRPADNKICWMVMEHLEEGANQSRDGSQNLEWGAGAAETMCDRIRDYPFTEGISVGDLIDQTPKGQISKVMLEEKLFETWYHSRTVLLGDACHKMHPAAGLGAVNAIHDATVLSSWLFELESNGECTFEQAFRAYKEERYPRAAHSFNTSRGMSKTANRRWFSGIVRKVFFYMPNWVVIKIVDQMEEYRPQASFLPLVPDKGSLRPIPQESLKLAEKHMLAQAL</sequence>
<evidence type="ECO:0000313" key="6">
    <source>
        <dbReference type="EMBL" id="KAF9585756.1"/>
    </source>
</evidence>
<dbReference type="GO" id="GO:0071949">
    <property type="term" value="F:FAD binding"/>
    <property type="evidence" value="ECO:0007669"/>
    <property type="project" value="InterPro"/>
</dbReference>
<gene>
    <name evidence="6" type="ORF">BGW38_000880</name>
</gene>
<keyword evidence="2" id="KW-0285">Flavoprotein</keyword>
<dbReference type="InterPro" id="IPR002938">
    <property type="entry name" value="FAD-bd"/>
</dbReference>
<evidence type="ECO:0000256" key="2">
    <source>
        <dbReference type="ARBA" id="ARBA00022630"/>
    </source>
</evidence>
<evidence type="ECO:0000256" key="1">
    <source>
        <dbReference type="ARBA" id="ARBA00007992"/>
    </source>
</evidence>
<feature type="domain" description="FAD-binding" evidence="5">
    <location>
        <begin position="304"/>
        <end position="385"/>
    </location>
</feature>
<evidence type="ECO:0000256" key="3">
    <source>
        <dbReference type="ARBA" id="ARBA00022827"/>
    </source>
</evidence>
<dbReference type="Pfam" id="PF01494">
    <property type="entry name" value="FAD_binding_3"/>
    <property type="match status" value="2"/>
</dbReference>
<dbReference type="InterPro" id="IPR050562">
    <property type="entry name" value="FAD_mOase_fung"/>
</dbReference>
<organism evidence="6 7">
    <name type="scientific">Lunasporangiospora selenospora</name>
    <dbReference type="NCBI Taxonomy" id="979761"/>
    <lineage>
        <taxon>Eukaryota</taxon>
        <taxon>Fungi</taxon>
        <taxon>Fungi incertae sedis</taxon>
        <taxon>Mucoromycota</taxon>
        <taxon>Mortierellomycotina</taxon>
        <taxon>Mortierellomycetes</taxon>
        <taxon>Mortierellales</taxon>
        <taxon>Mortierellaceae</taxon>
        <taxon>Lunasporangiospora</taxon>
    </lineage>
</organism>
<comment type="caution">
    <text evidence="6">The sequence shown here is derived from an EMBL/GenBank/DDBJ whole genome shotgun (WGS) entry which is preliminary data.</text>
</comment>
<evidence type="ECO:0000256" key="4">
    <source>
        <dbReference type="ARBA" id="ARBA00023002"/>
    </source>
</evidence>
<protein>
    <recommendedName>
        <fullName evidence="5">FAD-binding domain-containing protein</fullName>
    </recommendedName>
</protein>
<name>A0A9P6G3Q3_9FUNG</name>
<dbReference type="Proteomes" id="UP000780801">
    <property type="component" value="Unassembled WGS sequence"/>
</dbReference>
<evidence type="ECO:0000313" key="7">
    <source>
        <dbReference type="Proteomes" id="UP000780801"/>
    </source>
</evidence>
<dbReference type="AlphaFoldDB" id="A0A9P6G3Q3"/>
<dbReference type="Gene3D" id="3.50.50.60">
    <property type="entry name" value="FAD/NAD(P)-binding domain"/>
    <property type="match status" value="1"/>
</dbReference>
<dbReference type="InterPro" id="IPR036188">
    <property type="entry name" value="FAD/NAD-bd_sf"/>
</dbReference>
<dbReference type="SUPFAM" id="SSF51905">
    <property type="entry name" value="FAD/NAD(P)-binding domain"/>
    <property type="match status" value="1"/>
</dbReference>
<dbReference type="PANTHER" id="PTHR47356">
    <property type="entry name" value="FAD-DEPENDENT MONOOXYGENASE ASQG-RELATED"/>
    <property type="match status" value="1"/>
</dbReference>
<dbReference type="EMBL" id="JAABOA010000126">
    <property type="protein sequence ID" value="KAF9585756.1"/>
    <property type="molecule type" value="Genomic_DNA"/>
</dbReference>
<comment type="similarity">
    <text evidence="1">Belongs to the paxM FAD-dependent monooxygenase family.</text>
</comment>
<dbReference type="PRINTS" id="PR00420">
    <property type="entry name" value="RNGMNOXGNASE"/>
</dbReference>
<dbReference type="OrthoDB" id="655030at2759"/>
<reference evidence="6" key="1">
    <citation type="journal article" date="2020" name="Fungal Divers.">
        <title>Resolving the Mortierellaceae phylogeny through synthesis of multi-gene phylogenetics and phylogenomics.</title>
        <authorList>
            <person name="Vandepol N."/>
            <person name="Liber J."/>
            <person name="Desiro A."/>
            <person name="Na H."/>
            <person name="Kennedy M."/>
            <person name="Barry K."/>
            <person name="Grigoriev I.V."/>
            <person name="Miller A.N."/>
            <person name="O'Donnell K."/>
            <person name="Stajich J.E."/>
            <person name="Bonito G."/>
        </authorList>
    </citation>
    <scope>NUCLEOTIDE SEQUENCE</scope>
    <source>
        <strain evidence="6">KOD1015</strain>
    </source>
</reference>